<dbReference type="Gene3D" id="3.30.110.70">
    <property type="entry name" value="Hypothetical protein apc22750. Chain B"/>
    <property type="match status" value="1"/>
</dbReference>
<keyword evidence="1" id="KW-0732">Signal</keyword>
<evidence type="ECO:0000313" key="3">
    <source>
        <dbReference type="Proteomes" id="UP001595692"/>
    </source>
</evidence>
<organism evidence="2 3">
    <name type="scientific">Pseudaeromonas sharmana</name>
    <dbReference type="NCBI Taxonomy" id="328412"/>
    <lineage>
        <taxon>Bacteria</taxon>
        <taxon>Pseudomonadati</taxon>
        <taxon>Pseudomonadota</taxon>
        <taxon>Gammaproteobacteria</taxon>
        <taxon>Aeromonadales</taxon>
        <taxon>Aeromonadaceae</taxon>
        <taxon>Pseudaeromonas</taxon>
    </lineage>
</organism>
<comment type="caution">
    <text evidence="2">The sequence shown here is derived from an EMBL/GenBank/DDBJ whole genome shotgun (WGS) entry which is preliminary data.</text>
</comment>
<dbReference type="InterPro" id="IPR030852">
    <property type="entry name" value="RcsF"/>
</dbReference>
<dbReference type="PROSITE" id="PS51257">
    <property type="entry name" value="PROKAR_LIPOPROTEIN"/>
    <property type="match status" value="1"/>
</dbReference>
<dbReference type="RefSeq" id="WP_377154429.1">
    <property type="nucleotide sequence ID" value="NZ_JBHSAF010000015.1"/>
</dbReference>
<dbReference type="Proteomes" id="UP001595692">
    <property type="component" value="Unassembled WGS sequence"/>
</dbReference>
<name>A0ABV8CRZ2_9GAMM</name>
<dbReference type="EMBL" id="JBHSAF010000015">
    <property type="protein sequence ID" value="MFC3914917.1"/>
    <property type="molecule type" value="Genomic_DNA"/>
</dbReference>
<dbReference type="Pfam" id="PF16358">
    <property type="entry name" value="RcsF"/>
    <property type="match status" value="1"/>
</dbReference>
<keyword evidence="3" id="KW-1185">Reference proteome</keyword>
<gene>
    <name evidence="2" type="primary">rcsF</name>
    <name evidence="2" type="ORF">ACFOSS_15815</name>
</gene>
<accession>A0ABV8CRZ2</accession>
<feature type="chain" id="PRO_5047460306" evidence="1">
    <location>
        <begin position="24"/>
        <end position="126"/>
    </location>
</feature>
<evidence type="ECO:0000313" key="2">
    <source>
        <dbReference type="EMBL" id="MFC3914917.1"/>
    </source>
</evidence>
<feature type="signal peptide" evidence="1">
    <location>
        <begin position="1"/>
        <end position="23"/>
    </location>
</feature>
<protein>
    <submittedName>
        <fullName evidence="2">Rcs stress response system protein RcsF</fullName>
    </submittedName>
</protein>
<reference evidence="3" key="1">
    <citation type="journal article" date="2019" name="Int. J. Syst. Evol. Microbiol.">
        <title>The Global Catalogue of Microorganisms (GCM) 10K type strain sequencing project: providing services to taxonomists for standard genome sequencing and annotation.</title>
        <authorList>
            <consortium name="The Broad Institute Genomics Platform"/>
            <consortium name="The Broad Institute Genome Sequencing Center for Infectious Disease"/>
            <person name="Wu L."/>
            <person name="Ma J."/>
        </authorList>
    </citation>
    <scope>NUCLEOTIDE SEQUENCE [LARGE SCALE GENOMIC DNA]</scope>
    <source>
        <strain evidence="3">CCUG 54939</strain>
    </source>
</reference>
<proteinExistence type="predicted"/>
<evidence type="ECO:0000256" key="1">
    <source>
        <dbReference type="SAM" id="SignalP"/>
    </source>
</evidence>
<sequence length="126" mass="13752">MNRILATLALPLLLASCSNYSFHTNLDKENFTEYFKPGTVTVVDKAELEQLDYQVLGTVEGTSCQEQANQAVPVLGDARTDARRRTADLGGNALVLSQCLELQQTPGCLASITCYGQAMLVREPQQ</sequence>